<keyword evidence="2" id="KW-1185">Reference proteome</keyword>
<name>A0A842JDU8_9ACTN</name>
<protein>
    <submittedName>
        <fullName evidence="1">Uncharacterized protein</fullName>
    </submittedName>
</protein>
<sequence length="136" mass="15136">MGSIEHIKRAKERSDAVLEELRSEPATYEGVYERLKEFIRLRYLIDDGFWSDDVNQLAEHSIELRLAALEDGGGLGDLSMNCAGTSSVETKYALLLITLRKGLDLTIEPRMAATLDTVPLLAAEVTRQLAQRARAC</sequence>
<dbReference type="EMBL" id="JACMSE010000003">
    <property type="protein sequence ID" value="MBC2889096.1"/>
    <property type="molecule type" value="Genomic_DNA"/>
</dbReference>
<gene>
    <name evidence="1" type="ORF">H7313_07005</name>
</gene>
<comment type="caution">
    <text evidence="1">The sequence shown here is derived from an EMBL/GenBank/DDBJ whole genome shotgun (WGS) entry which is preliminary data.</text>
</comment>
<dbReference type="AlphaFoldDB" id="A0A842JDU8"/>
<evidence type="ECO:0000313" key="1">
    <source>
        <dbReference type="EMBL" id="MBC2889096.1"/>
    </source>
</evidence>
<evidence type="ECO:0000313" key="2">
    <source>
        <dbReference type="Proteomes" id="UP000587396"/>
    </source>
</evidence>
<accession>A0A842JDU8</accession>
<reference evidence="1 2" key="1">
    <citation type="submission" date="2020-08" db="EMBL/GenBank/DDBJ databases">
        <authorList>
            <person name="Liu C."/>
            <person name="Sun Q."/>
        </authorList>
    </citation>
    <scope>NUCLEOTIDE SEQUENCE [LARGE SCALE GENOMIC DNA]</scope>
    <source>
        <strain evidence="1 2">N22</strain>
    </source>
</reference>
<proteinExistence type="predicted"/>
<dbReference type="RefSeq" id="WP_185904972.1">
    <property type="nucleotide sequence ID" value="NZ_JACMSE010000003.1"/>
</dbReference>
<dbReference type="Proteomes" id="UP000587396">
    <property type="component" value="Unassembled WGS sequence"/>
</dbReference>
<organism evidence="1 2">
    <name type="scientific">Gordonibacter massiliensis</name>
    <name type="common">ex Traore et al. 2017</name>
    <dbReference type="NCBI Taxonomy" id="1841863"/>
    <lineage>
        <taxon>Bacteria</taxon>
        <taxon>Bacillati</taxon>
        <taxon>Actinomycetota</taxon>
        <taxon>Coriobacteriia</taxon>
        <taxon>Eggerthellales</taxon>
        <taxon>Eggerthellaceae</taxon>
        <taxon>Gordonibacter</taxon>
    </lineage>
</organism>